<dbReference type="GO" id="GO:0000253">
    <property type="term" value="F:3-beta-hydroxysteroid 3-dehydrogenase (NADP+) activity"/>
    <property type="evidence" value="ECO:0007669"/>
    <property type="project" value="UniProtKB-EC"/>
</dbReference>
<dbReference type="InterPro" id="IPR036291">
    <property type="entry name" value="NAD(P)-bd_dom_sf"/>
</dbReference>
<dbReference type="Gene3D" id="3.40.50.720">
    <property type="entry name" value="NAD(P)-binding Rossmann-like Domain"/>
    <property type="match status" value="1"/>
</dbReference>
<dbReference type="GO" id="GO:0005789">
    <property type="term" value="C:endoplasmic reticulum membrane"/>
    <property type="evidence" value="ECO:0007669"/>
    <property type="project" value="TreeGrafter"/>
</dbReference>
<proteinExistence type="predicted"/>
<dbReference type="Proteomes" id="UP000019478">
    <property type="component" value="Unassembled WGS sequence"/>
</dbReference>
<dbReference type="GeneID" id="19165108"/>
<comment type="caution">
    <text evidence="3">The sequence shown here is derived from an EMBL/GenBank/DDBJ whole genome shotgun (WGS) entry which is preliminary data.</text>
</comment>
<dbReference type="GO" id="GO:0005741">
    <property type="term" value="C:mitochondrial outer membrane"/>
    <property type="evidence" value="ECO:0007669"/>
    <property type="project" value="TreeGrafter"/>
</dbReference>
<dbReference type="Pfam" id="PF00106">
    <property type="entry name" value="adh_short"/>
    <property type="match status" value="1"/>
</dbReference>
<dbReference type="HOGENOM" id="CLU_010194_44_3_1"/>
<reference evidence="3 4" key="1">
    <citation type="submission" date="2013-03" db="EMBL/GenBank/DDBJ databases">
        <title>The Genome Sequence of Capronia epimyces CBS 606.96.</title>
        <authorList>
            <consortium name="The Broad Institute Genomics Platform"/>
            <person name="Cuomo C."/>
            <person name="de Hoog S."/>
            <person name="Gorbushina A."/>
            <person name="Walker B."/>
            <person name="Young S.K."/>
            <person name="Zeng Q."/>
            <person name="Gargeya S."/>
            <person name="Fitzgerald M."/>
            <person name="Haas B."/>
            <person name="Abouelleil A."/>
            <person name="Allen A.W."/>
            <person name="Alvarado L."/>
            <person name="Arachchi H.M."/>
            <person name="Berlin A.M."/>
            <person name="Chapman S.B."/>
            <person name="Gainer-Dewar J."/>
            <person name="Goldberg J."/>
            <person name="Griggs A."/>
            <person name="Gujja S."/>
            <person name="Hansen M."/>
            <person name="Howarth C."/>
            <person name="Imamovic A."/>
            <person name="Ireland A."/>
            <person name="Larimer J."/>
            <person name="McCowan C."/>
            <person name="Murphy C."/>
            <person name="Pearson M."/>
            <person name="Poon T.W."/>
            <person name="Priest M."/>
            <person name="Roberts A."/>
            <person name="Saif S."/>
            <person name="Shea T."/>
            <person name="Sisk P."/>
            <person name="Sykes S."/>
            <person name="Wortman J."/>
            <person name="Nusbaum C."/>
            <person name="Birren B."/>
        </authorList>
    </citation>
    <scope>NUCLEOTIDE SEQUENCE [LARGE SCALE GENOMIC DNA]</scope>
    <source>
        <strain evidence="3 4">CBS 606.96</strain>
    </source>
</reference>
<dbReference type="RefSeq" id="XP_007729308.1">
    <property type="nucleotide sequence ID" value="XM_007731118.1"/>
</dbReference>
<protein>
    <recommendedName>
        <fullName evidence="2">3beta-hydroxysteroid 3-dehydrogenase</fullName>
        <ecNumber evidence="2">1.1.1.270</ecNumber>
    </recommendedName>
</protein>
<gene>
    <name evidence="3" type="ORF">A1O3_00969</name>
</gene>
<dbReference type="InterPro" id="IPR002347">
    <property type="entry name" value="SDR_fam"/>
</dbReference>
<sequence>MGGTVLITGANGTLGLEFVRALLDSYPEYTVVGTVRDPSPKSDPNTANLVRIVKEHPGAKVHIRSLDLGRLAEVRSFADQLSTQISRGELPPLSAIVCNAFVWSLVSGLKFTSDGFEATFQVTHLSHYLLVLKLLRSMDMTSGRVVMLGSITHYPEKANPMSAFRPEIPADIEGLARPKPDRPGEAHDRGQQRYGTGKLCNVTFMHDLNKRLQANPELSALTALAMDPGGLAASRAQAEQRKSVRRIMAAVNFCMPLLKHFTQMFRPTADAARDLVEVSVGAQFQGKRGYYVGCKLGDSAAMSRDPEVQARLWDACWKWAGLKSEETIL</sequence>
<dbReference type="PANTHER" id="PTHR43647:SF4">
    <property type="entry name" value="KETOREDUCTASE (KR) DOMAIN-CONTAINING PROTEIN"/>
    <property type="match status" value="1"/>
</dbReference>
<keyword evidence="4" id="KW-1185">Reference proteome</keyword>
<dbReference type="EMBL" id="AMGY01000001">
    <property type="protein sequence ID" value="EXJ92418.1"/>
    <property type="molecule type" value="Genomic_DNA"/>
</dbReference>
<evidence type="ECO:0000313" key="4">
    <source>
        <dbReference type="Proteomes" id="UP000019478"/>
    </source>
</evidence>
<evidence type="ECO:0000313" key="3">
    <source>
        <dbReference type="EMBL" id="EXJ92418.1"/>
    </source>
</evidence>
<evidence type="ECO:0000256" key="2">
    <source>
        <dbReference type="ARBA" id="ARBA00023621"/>
    </source>
</evidence>
<dbReference type="AlphaFoldDB" id="W9YIT1"/>
<dbReference type="STRING" id="1182542.W9YIT1"/>
<organism evidence="3 4">
    <name type="scientific">Capronia epimyces CBS 606.96</name>
    <dbReference type="NCBI Taxonomy" id="1182542"/>
    <lineage>
        <taxon>Eukaryota</taxon>
        <taxon>Fungi</taxon>
        <taxon>Dikarya</taxon>
        <taxon>Ascomycota</taxon>
        <taxon>Pezizomycotina</taxon>
        <taxon>Eurotiomycetes</taxon>
        <taxon>Chaetothyriomycetidae</taxon>
        <taxon>Chaetothyriales</taxon>
        <taxon>Herpotrichiellaceae</taxon>
        <taxon>Capronia</taxon>
    </lineage>
</organism>
<dbReference type="SUPFAM" id="SSF51735">
    <property type="entry name" value="NAD(P)-binding Rossmann-fold domains"/>
    <property type="match status" value="1"/>
</dbReference>
<evidence type="ECO:0000256" key="1">
    <source>
        <dbReference type="ARBA" id="ARBA00023589"/>
    </source>
</evidence>
<dbReference type="OrthoDB" id="191139at2759"/>
<dbReference type="InterPro" id="IPR051593">
    <property type="entry name" value="Ergosterol_Biosynth_ERG27"/>
</dbReference>
<dbReference type="PANTHER" id="PTHR43647">
    <property type="entry name" value="DEHYDROGENASE"/>
    <property type="match status" value="1"/>
</dbReference>
<name>W9YIT1_9EURO</name>
<dbReference type="EC" id="1.1.1.270" evidence="2"/>
<accession>W9YIT1</accession>
<dbReference type="GO" id="GO:0005811">
    <property type="term" value="C:lipid droplet"/>
    <property type="evidence" value="ECO:0007669"/>
    <property type="project" value="TreeGrafter"/>
</dbReference>
<dbReference type="eggNOG" id="KOG1208">
    <property type="taxonomic scope" value="Eukaryota"/>
</dbReference>
<comment type="pathway">
    <text evidence="1">Steroid biosynthesis; zymosterol biosynthesis; zymosterol from lanosterol: step 5/6.</text>
</comment>